<feature type="transmembrane region" description="Helical" evidence="6">
    <location>
        <begin position="49"/>
        <end position="69"/>
    </location>
</feature>
<evidence type="ECO:0000256" key="4">
    <source>
        <dbReference type="ARBA" id="ARBA00022989"/>
    </source>
</evidence>
<feature type="transmembrane region" description="Helical" evidence="6">
    <location>
        <begin position="377"/>
        <end position="400"/>
    </location>
</feature>
<dbReference type="AlphaFoldDB" id="A0A6N3D5V1"/>
<protein>
    <submittedName>
        <fullName evidence="7">Polysaccharide biosynthesis protein</fullName>
    </submittedName>
</protein>
<evidence type="ECO:0000256" key="2">
    <source>
        <dbReference type="ARBA" id="ARBA00022475"/>
    </source>
</evidence>
<evidence type="ECO:0000256" key="1">
    <source>
        <dbReference type="ARBA" id="ARBA00004651"/>
    </source>
</evidence>
<dbReference type="RefSeq" id="WP_302018340.1">
    <property type="nucleotide sequence ID" value="NZ_CACRUT010000015.1"/>
</dbReference>
<feature type="transmembrane region" description="Helical" evidence="6">
    <location>
        <begin position="269"/>
        <end position="292"/>
    </location>
</feature>
<feature type="transmembrane region" description="Helical" evidence="6">
    <location>
        <begin position="436"/>
        <end position="454"/>
    </location>
</feature>
<dbReference type="PANTHER" id="PTHR30250:SF11">
    <property type="entry name" value="O-ANTIGEN TRANSPORTER-RELATED"/>
    <property type="match status" value="1"/>
</dbReference>
<dbReference type="Pfam" id="PF01943">
    <property type="entry name" value="Polysacc_synt"/>
    <property type="match status" value="1"/>
</dbReference>
<sequence>MAELKSVAKDTAIYGLSSIIGKFLNYLLVPLYTAKMTVESGGYGIVTNIYAYVALLMVILTFGMETTLFRFANKEGENPQTVYGTTLTMVGSLSLLFALLVLAFLHPIASGIGYADHPEYVGIMAVTVALDAFQAIPFAWLRYQHRPIKFFALKMLFIVLNITLNILYFVVLPALYVRHAWVGAIYDPSVGPGYAFILNLVCTSFITFFFIPELTGFKYRFDTRLMKRMLGYSWPILILGIAGILNQTADKIIFPLVYGDAEAAKSELGIYGACVKIAMIMAMITQAFRYAYEPFVFGKAKDKNSGETYATVMKFFIIFTLLAYLCVIGYMDILKRIIAPDYWPGLRVVPIVMAAEIMMGVYFNLSFWYKLIDKTIWGAWFSAAGCLVLFAVNIIFIPTYSYMACAWGGFAGYATAMLLSYIVGQKKNPVRYPLKSIGIYVLIAGGFYAIMACTPEEWPVWTRLGINTVLILLFVGHILKHDLPVRSLPVIGKYFRKPQK</sequence>
<feature type="transmembrane region" description="Helical" evidence="6">
    <location>
        <begin position="196"/>
        <end position="217"/>
    </location>
</feature>
<feature type="transmembrane region" description="Helical" evidence="6">
    <location>
        <begin position="345"/>
        <end position="365"/>
    </location>
</feature>
<keyword evidence="4 6" id="KW-1133">Transmembrane helix</keyword>
<feature type="transmembrane region" description="Helical" evidence="6">
    <location>
        <begin position="155"/>
        <end position="176"/>
    </location>
</feature>
<keyword evidence="2" id="KW-1003">Cell membrane</keyword>
<evidence type="ECO:0000256" key="3">
    <source>
        <dbReference type="ARBA" id="ARBA00022692"/>
    </source>
</evidence>
<comment type="subcellular location">
    <subcellularLocation>
        <location evidence="1">Cell membrane</location>
        <topology evidence="1">Multi-pass membrane protein</topology>
    </subcellularLocation>
</comment>
<dbReference type="InterPro" id="IPR050833">
    <property type="entry name" value="Poly_Biosynth_Transport"/>
</dbReference>
<reference evidence="7" key="1">
    <citation type="submission" date="2019-11" db="EMBL/GenBank/DDBJ databases">
        <authorList>
            <person name="Feng L."/>
        </authorList>
    </citation>
    <scope>NUCLEOTIDE SEQUENCE</scope>
    <source>
        <strain evidence="7">PclaraLFYP37</strain>
    </source>
</reference>
<accession>A0A6N3D5V1</accession>
<dbReference type="InterPro" id="IPR002797">
    <property type="entry name" value="Polysacc_synth"/>
</dbReference>
<evidence type="ECO:0000313" key="7">
    <source>
        <dbReference type="EMBL" id="VYU23662.1"/>
    </source>
</evidence>
<feature type="transmembrane region" description="Helical" evidence="6">
    <location>
        <begin position="460"/>
        <end position="479"/>
    </location>
</feature>
<dbReference type="GO" id="GO:0005886">
    <property type="term" value="C:plasma membrane"/>
    <property type="evidence" value="ECO:0007669"/>
    <property type="project" value="UniProtKB-SubCell"/>
</dbReference>
<feature type="transmembrane region" description="Helical" evidence="6">
    <location>
        <begin position="12"/>
        <end position="29"/>
    </location>
</feature>
<organism evidence="7">
    <name type="scientific">Paraprevotella clara</name>
    <dbReference type="NCBI Taxonomy" id="454154"/>
    <lineage>
        <taxon>Bacteria</taxon>
        <taxon>Pseudomonadati</taxon>
        <taxon>Bacteroidota</taxon>
        <taxon>Bacteroidia</taxon>
        <taxon>Bacteroidales</taxon>
        <taxon>Prevotellaceae</taxon>
        <taxon>Paraprevotella</taxon>
    </lineage>
</organism>
<feature type="transmembrane region" description="Helical" evidence="6">
    <location>
        <begin position="406"/>
        <end position="424"/>
    </location>
</feature>
<feature type="transmembrane region" description="Helical" evidence="6">
    <location>
        <begin position="312"/>
        <end position="333"/>
    </location>
</feature>
<keyword evidence="3 6" id="KW-0812">Transmembrane</keyword>
<evidence type="ECO:0000256" key="6">
    <source>
        <dbReference type="SAM" id="Phobius"/>
    </source>
</evidence>
<feature type="transmembrane region" description="Helical" evidence="6">
    <location>
        <begin position="229"/>
        <end position="249"/>
    </location>
</feature>
<gene>
    <name evidence="7" type="ORF">PCLFYP37_02269</name>
</gene>
<proteinExistence type="predicted"/>
<dbReference type="EMBL" id="CACRUT010000015">
    <property type="protein sequence ID" value="VYU23662.1"/>
    <property type="molecule type" value="Genomic_DNA"/>
</dbReference>
<feature type="transmembrane region" description="Helical" evidence="6">
    <location>
        <begin position="120"/>
        <end position="143"/>
    </location>
</feature>
<evidence type="ECO:0000256" key="5">
    <source>
        <dbReference type="ARBA" id="ARBA00023136"/>
    </source>
</evidence>
<feature type="transmembrane region" description="Helical" evidence="6">
    <location>
        <begin position="81"/>
        <end position="108"/>
    </location>
</feature>
<dbReference type="PANTHER" id="PTHR30250">
    <property type="entry name" value="PST FAMILY PREDICTED COLANIC ACID TRANSPORTER"/>
    <property type="match status" value="1"/>
</dbReference>
<name>A0A6N3D5V1_9BACT</name>
<keyword evidence="5 6" id="KW-0472">Membrane</keyword>